<sequence>MDLKEKMKVIEIFIERMVNKGVNNLSDDEMKELLAMENELALLQQQVNGQAIDKMASEEADNSYRKDFFINLEHVNDELESVLEIEDICLKIEKEIAALKQLKSSVNLDEDELFNYYLLSLLYAVERESGYAHYFIRYKNKMLRELDMKAKDFDVVYQSISKLLADYYKSLKDSNMETINAEKNRMKKYLIDNRLNYWLVAEELLKEEHFMREGNANYIYDKGVYVDYHKIMHKKTKDKLGVLYSDIKNSREVLNQLEIELTQYDDTEKHTNYQYKNQLATTINFMNGLYDLKTNELKPHTPAFLSKNQIPYNYSEQYDEQSMEILMNILHTIVEEDSIPVLLEYIGMCMTVGILHQQFVILYGEGGNGKSTLLSLITNLLGAANVSNVSLEDLSNDKSFTLGLLEGKLANIGGELGKNGMVDMKNLKLLTGEDKVRMEKKFKDSEFKSSYAKLIFSCNFIPPFNESGEAIKRRLRIVNCPYKVAEKAVYNSEEIAMYVADEKVIQCLIHLSVKAYSHVINHTKQLTVTPTMERLIEEYLNSLKVVKKFMMENVTLLDYEMRHGKHELMMELTYKNQQNDMEVLKLLESDYMTLDELYELYFEWCKNNNYRAKNRGNFEIDLFADIEGFEGRVVKKPIKKNGKSKRVQQCFGVIKGELEDFIENKVEQGHTNGNVVNLKDLMG</sequence>
<gene>
    <name evidence="5" type="ORF">R6U77_10065</name>
</gene>
<dbReference type="Pfam" id="PF08706">
    <property type="entry name" value="D5_N"/>
    <property type="match status" value="1"/>
</dbReference>
<dbReference type="InterPro" id="IPR014818">
    <property type="entry name" value="Phage/plasmid_primase_P4_C"/>
</dbReference>
<dbReference type="InterPro" id="IPR006500">
    <property type="entry name" value="Helicase_put_C_phage/plasmid"/>
</dbReference>
<dbReference type="Pfam" id="PF19263">
    <property type="entry name" value="DUF5906"/>
    <property type="match status" value="1"/>
</dbReference>
<dbReference type="Proteomes" id="UP001322664">
    <property type="component" value="Chromosome"/>
</dbReference>
<reference evidence="5 6" key="1">
    <citation type="submission" date="2023-09" db="EMBL/GenBank/DDBJ databases">
        <authorList>
            <person name="Page C.A."/>
            <person name="Perez-Diaz I.M."/>
        </authorList>
    </citation>
    <scope>NUCLEOTIDE SEQUENCE [LARGE SCALE GENOMIC DNA]</scope>
    <source>
        <strain evidence="5 6">Ll15</strain>
    </source>
</reference>
<evidence type="ECO:0000256" key="2">
    <source>
        <dbReference type="ARBA" id="ARBA00022801"/>
    </source>
</evidence>
<organism evidence="5 6">
    <name type="scientific">Lysinibacillus louembei</name>
    <dbReference type="NCBI Taxonomy" id="1470088"/>
    <lineage>
        <taxon>Bacteria</taxon>
        <taxon>Bacillati</taxon>
        <taxon>Bacillota</taxon>
        <taxon>Bacilli</taxon>
        <taxon>Bacillales</taxon>
        <taxon>Bacillaceae</taxon>
        <taxon>Lysinibacillus</taxon>
    </lineage>
</organism>
<evidence type="ECO:0000313" key="6">
    <source>
        <dbReference type="Proteomes" id="UP001322664"/>
    </source>
</evidence>
<keyword evidence="6" id="KW-1185">Reference proteome</keyword>
<evidence type="ECO:0000256" key="1">
    <source>
        <dbReference type="ARBA" id="ARBA00022741"/>
    </source>
</evidence>
<dbReference type="InterPro" id="IPR045455">
    <property type="entry name" value="NrS-1_pol-like_helicase"/>
</dbReference>
<dbReference type="InterPro" id="IPR051620">
    <property type="entry name" value="ORF904-like_C"/>
</dbReference>
<keyword evidence="3" id="KW-0067">ATP-binding</keyword>
<accession>A0ABZ0RT97</accession>
<dbReference type="InterPro" id="IPR014015">
    <property type="entry name" value="Helicase_SF3_DNA-vir"/>
</dbReference>
<feature type="domain" description="SF3 helicase" evidence="4">
    <location>
        <begin position="337"/>
        <end position="493"/>
    </location>
</feature>
<keyword evidence="2" id="KW-0378">Hydrolase</keyword>
<keyword evidence="1" id="KW-0547">Nucleotide-binding</keyword>
<dbReference type="PANTHER" id="PTHR35372">
    <property type="entry name" value="ATP BINDING PROTEIN-RELATED"/>
    <property type="match status" value="1"/>
</dbReference>
<name>A0ABZ0RT97_9BACI</name>
<dbReference type="PANTHER" id="PTHR35372:SF2">
    <property type="entry name" value="SF3 HELICASE DOMAIN-CONTAINING PROTEIN"/>
    <property type="match status" value="1"/>
</dbReference>
<proteinExistence type="predicted"/>
<dbReference type="PROSITE" id="PS51206">
    <property type="entry name" value="SF3_HELICASE_1"/>
    <property type="match status" value="1"/>
</dbReference>
<dbReference type="NCBIfam" id="TIGR01613">
    <property type="entry name" value="primase_Cterm"/>
    <property type="match status" value="1"/>
</dbReference>
<evidence type="ECO:0000313" key="5">
    <source>
        <dbReference type="EMBL" id="WPK10281.1"/>
    </source>
</evidence>
<dbReference type="Gene3D" id="3.40.50.300">
    <property type="entry name" value="P-loop containing nucleotide triphosphate hydrolases"/>
    <property type="match status" value="1"/>
</dbReference>
<dbReference type="InterPro" id="IPR027417">
    <property type="entry name" value="P-loop_NTPase"/>
</dbReference>
<dbReference type="EMBL" id="CP137624">
    <property type="protein sequence ID" value="WPK10281.1"/>
    <property type="molecule type" value="Genomic_DNA"/>
</dbReference>
<evidence type="ECO:0000256" key="3">
    <source>
        <dbReference type="ARBA" id="ARBA00022840"/>
    </source>
</evidence>
<protein>
    <submittedName>
        <fullName evidence="5">Phage/plasmid primase, P4 family</fullName>
    </submittedName>
</protein>
<evidence type="ECO:0000259" key="4">
    <source>
        <dbReference type="PROSITE" id="PS51206"/>
    </source>
</evidence>
<dbReference type="SUPFAM" id="SSF52540">
    <property type="entry name" value="P-loop containing nucleoside triphosphate hydrolases"/>
    <property type="match status" value="1"/>
</dbReference>